<feature type="compositionally biased region" description="Basic and acidic residues" evidence="1">
    <location>
        <begin position="177"/>
        <end position="195"/>
    </location>
</feature>
<feature type="compositionally biased region" description="Low complexity" evidence="1">
    <location>
        <begin position="374"/>
        <end position="388"/>
    </location>
</feature>
<sequence>RKLKRVTEKASPTSQDESDDWKLSDKIDDCSNNISTSNKPDKKRKLPYLNLEGFKMSFNIISKKKKKKNRTKIDPIVKKKAERVERMKQLSALVRGDIDLNEESKSDKELDSEYEQANGDEELEPAMNAMELFDNEHTNSCKPLTESADVYRGDMSWDVDEILAEICCNSDDDSSDCDDKMSSATDEDSKYEKHFNAASKKKRSRKEMEDYTLPITSPQIKRKLNDGGTYTEQADSNVPLLGLESQTNDSFILSKKGGGGGGGKKQEPAMDIRYTRHKHKHKGKSSNGLFSTLPKEVMLHISWYLTVCETMITLARLNRSCQSIWDTNDYFRPFFFRWNRYVLATFQQHPELGTDYCFGVAPSLISTKQSSDPNANTNSNVNANVNAN</sequence>
<evidence type="ECO:0000256" key="1">
    <source>
        <dbReference type="SAM" id="MobiDB-lite"/>
    </source>
</evidence>
<feature type="non-terminal residue" evidence="2">
    <location>
        <position position="1"/>
    </location>
</feature>
<feature type="region of interest" description="Disordered" evidence="1">
    <location>
        <begin position="1"/>
        <end position="45"/>
    </location>
</feature>
<comment type="caution">
    <text evidence="2">The sequence shown here is derived from an EMBL/GenBank/DDBJ whole genome shotgun (WGS) entry which is preliminary data.</text>
</comment>
<dbReference type="EMBL" id="ASPP01003423">
    <property type="protein sequence ID" value="ETO33396.1"/>
    <property type="molecule type" value="Genomic_DNA"/>
</dbReference>
<feature type="compositionally biased region" description="Basic and acidic residues" evidence="1">
    <location>
        <begin position="20"/>
        <end position="29"/>
    </location>
</feature>
<accession>X6P5F2</accession>
<gene>
    <name evidence="2" type="ORF">RFI_03711</name>
</gene>
<keyword evidence="3" id="KW-1185">Reference proteome</keyword>
<organism evidence="2 3">
    <name type="scientific">Reticulomyxa filosa</name>
    <dbReference type="NCBI Taxonomy" id="46433"/>
    <lineage>
        <taxon>Eukaryota</taxon>
        <taxon>Sar</taxon>
        <taxon>Rhizaria</taxon>
        <taxon>Retaria</taxon>
        <taxon>Foraminifera</taxon>
        <taxon>Monothalamids</taxon>
        <taxon>Reticulomyxidae</taxon>
        <taxon>Reticulomyxa</taxon>
    </lineage>
</organism>
<proteinExistence type="predicted"/>
<feature type="region of interest" description="Disordered" evidence="1">
    <location>
        <begin position="172"/>
        <end position="208"/>
    </location>
</feature>
<name>X6P5F2_RETFI</name>
<reference evidence="2 3" key="1">
    <citation type="journal article" date="2013" name="Curr. Biol.">
        <title>The Genome of the Foraminiferan Reticulomyxa filosa.</title>
        <authorList>
            <person name="Glockner G."/>
            <person name="Hulsmann N."/>
            <person name="Schleicher M."/>
            <person name="Noegel A.A."/>
            <person name="Eichinger L."/>
            <person name="Gallinger C."/>
            <person name="Pawlowski J."/>
            <person name="Sierra R."/>
            <person name="Euteneuer U."/>
            <person name="Pillet L."/>
            <person name="Moustafa A."/>
            <person name="Platzer M."/>
            <person name="Groth M."/>
            <person name="Szafranski K."/>
            <person name="Schliwa M."/>
        </authorList>
    </citation>
    <scope>NUCLEOTIDE SEQUENCE [LARGE SCALE GENOMIC DNA]</scope>
</reference>
<dbReference type="Proteomes" id="UP000023152">
    <property type="component" value="Unassembled WGS sequence"/>
</dbReference>
<feature type="region of interest" description="Disordered" evidence="1">
    <location>
        <begin position="368"/>
        <end position="388"/>
    </location>
</feature>
<feature type="non-terminal residue" evidence="2">
    <location>
        <position position="388"/>
    </location>
</feature>
<evidence type="ECO:0000313" key="2">
    <source>
        <dbReference type="EMBL" id="ETO33396.1"/>
    </source>
</evidence>
<dbReference type="AlphaFoldDB" id="X6P5F2"/>
<protein>
    <submittedName>
        <fullName evidence="2">Uncharacterized protein</fullName>
    </submittedName>
</protein>
<evidence type="ECO:0000313" key="3">
    <source>
        <dbReference type="Proteomes" id="UP000023152"/>
    </source>
</evidence>